<feature type="chain" id="PRO_5040854966" evidence="1">
    <location>
        <begin position="26"/>
        <end position="162"/>
    </location>
</feature>
<dbReference type="SUPFAM" id="SSF110087">
    <property type="entry name" value="DR1885-like metal-binding protein"/>
    <property type="match status" value="1"/>
</dbReference>
<proteinExistence type="predicted"/>
<comment type="caution">
    <text evidence="2">The sequence shown here is derived from an EMBL/GenBank/DDBJ whole genome shotgun (WGS) entry which is preliminary data.</text>
</comment>
<dbReference type="AlphaFoldDB" id="A0A9X1Y5I9"/>
<organism evidence="2 3">
    <name type="scientific">Roseomonas acroporae</name>
    <dbReference type="NCBI Taxonomy" id="2937791"/>
    <lineage>
        <taxon>Bacteria</taxon>
        <taxon>Pseudomonadati</taxon>
        <taxon>Pseudomonadota</taxon>
        <taxon>Alphaproteobacteria</taxon>
        <taxon>Acetobacterales</taxon>
        <taxon>Roseomonadaceae</taxon>
        <taxon>Roseomonas</taxon>
    </lineage>
</organism>
<feature type="signal peptide" evidence="1">
    <location>
        <begin position="1"/>
        <end position="25"/>
    </location>
</feature>
<keyword evidence="1" id="KW-0732">Signal</keyword>
<gene>
    <name evidence="2" type="ORF">M0638_03495</name>
</gene>
<protein>
    <submittedName>
        <fullName evidence="2">Copper chaperone PCu(A)C</fullName>
    </submittedName>
</protein>
<sequence>MTILRRAALGALLLAPLALATPARAADITVEGPWARAAVQGGTGGVFLTLRNAGAQPDRLLSAASPVARAAELHETVRDGEVMRMRPVTAIEVPAGGTVTLRPGSLHLMLVRLSQALRQGTTVPVTLNFERGGSLTVQAEVRAAGAGGGMPHGDHGHGGHGG</sequence>
<dbReference type="InterPro" id="IPR036182">
    <property type="entry name" value="PCuAC_sf"/>
</dbReference>
<dbReference type="RefSeq" id="WP_248665564.1">
    <property type="nucleotide sequence ID" value="NZ_JALPRX010000009.1"/>
</dbReference>
<evidence type="ECO:0000256" key="1">
    <source>
        <dbReference type="SAM" id="SignalP"/>
    </source>
</evidence>
<dbReference type="Pfam" id="PF04314">
    <property type="entry name" value="PCuAC"/>
    <property type="match status" value="1"/>
</dbReference>
<dbReference type="Gene3D" id="2.60.40.1890">
    <property type="entry name" value="PCu(A)C copper chaperone"/>
    <property type="match status" value="1"/>
</dbReference>
<accession>A0A9X1Y5I9</accession>
<keyword evidence="3" id="KW-1185">Reference proteome</keyword>
<name>A0A9X1Y5I9_9PROT</name>
<dbReference type="PANTHER" id="PTHR36302:SF1">
    <property type="entry name" value="COPPER CHAPERONE PCU(A)C"/>
    <property type="match status" value="1"/>
</dbReference>
<dbReference type="Proteomes" id="UP001139516">
    <property type="component" value="Unassembled WGS sequence"/>
</dbReference>
<dbReference type="EMBL" id="JALPRX010000009">
    <property type="protein sequence ID" value="MCK8783445.1"/>
    <property type="molecule type" value="Genomic_DNA"/>
</dbReference>
<evidence type="ECO:0000313" key="3">
    <source>
        <dbReference type="Proteomes" id="UP001139516"/>
    </source>
</evidence>
<dbReference type="InterPro" id="IPR007410">
    <property type="entry name" value="LpqE-like"/>
</dbReference>
<evidence type="ECO:0000313" key="2">
    <source>
        <dbReference type="EMBL" id="MCK8783445.1"/>
    </source>
</evidence>
<reference evidence="2" key="1">
    <citation type="submission" date="2022-04" db="EMBL/GenBank/DDBJ databases">
        <title>Roseomonas acroporae sp. nov., isolated from coral Acropora digitifera.</title>
        <authorList>
            <person name="Sun H."/>
        </authorList>
    </citation>
    <scope>NUCLEOTIDE SEQUENCE</scope>
    <source>
        <strain evidence="2">NAR14</strain>
    </source>
</reference>
<dbReference type="InterPro" id="IPR058248">
    <property type="entry name" value="Lxx211020-like"/>
</dbReference>
<dbReference type="PANTHER" id="PTHR36302">
    <property type="entry name" value="BLR7088 PROTEIN"/>
    <property type="match status" value="1"/>
</dbReference>